<dbReference type="EMBL" id="JBHLTS010000022">
    <property type="protein sequence ID" value="MFC0515314.1"/>
    <property type="molecule type" value="Genomic_DNA"/>
</dbReference>
<protein>
    <recommendedName>
        <fullName evidence="3">Secreted protein</fullName>
    </recommendedName>
</protein>
<evidence type="ECO:0008006" key="3">
    <source>
        <dbReference type="Google" id="ProtNLM"/>
    </source>
</evidence>
<name>A0ABV6L794_9SPHI</name>
<sequence length="88" mass="9858">MIDFLIWALPAAWAFRCKSSPFLPAIPTRAVGFTLQSLTLPHAPLLKYILYVITVFFRFPDGNDIASLTNIFNVSASSEQVWCPTPKI</sequence>
<dbReference type="RefSeq" id="WP_377023149.1">
    <property type="nucleotide sequence ID" value="NZ_JBHLTS010000022.1"/>
</dbReference>
<organism evidence="1 2">
    <name type="scientific">Mucilaginibacter angelicae</name>
    <dbReference type="NCBI Taxonomy" id="869718"/>
    <lineage>
        <taxon>Bacteria</taxon>
        <taxon>Pseudomonadati</taxon>
        <taxon>Bacteroidota</taxon>
        <taxon>Sphingobacteriia</taxon>
        <taxon>Sphingobacteriales</taxon>
        <taxon>Sphingobacteriaceae</taxon>
        <taxon>Mucilaginibacter</taxon>
    </lineage>
</organism>
<dbReference type="Proteomes" id="UP001589828">
    <property type="component" value="Unassembled WGS sequence"/>
</dbReference>
<gene>
    <name evidence="1" type="ORF">ACFFGT_13930</name>
</gene>
<evidence type="ECO:0000313" key="2">
    <source>
        <dbReference type="Proteomes" id="UP001589828"/>
    </source>
</evidence>
<evidence type="ECO:0000313" key="1">
    <source>
        <dbReference type="EMBL" id="MFC0515314.1"/>
    </source>
</evidence>
<proteinExistence type="predicted"/>
<comment type="caution">
    <text evidence="1">The sequence shown here is derived from an EMBL/GenBank/DDBJ whole genome shotgun (WGS) entry which is preliminary data.</text>
</comment>
<reference evidence="1 2" key="1">
    <citation type="submission" date="2024-09" db="EMBL/GenBank/DDBJ databases">
        <authorList>
            <person name="Sun Q."/>
            <person name="Mori K."/>
        </authorList>
    </citation>
    <scope>NUCLEOTIDE SEQUENCE [LARGE SCALE GENOMIC DNA]</scope>
    <source>
        <strain evidence="1 2">NCAIM B.02415</strain>
    </source>
</reference>
<keyword evidence="2" id="KW-1185">Reference proteome</keyword>
<accession>A0ABV6L794</accession>